<sequence>MAIRRKVSEADGAAALATVRGVFEAGTPLTGGQNREEMERLFASLPRGVRATAVRYSLEELGTLAPGNSVEVRVPRMG</sequence>
<reference evidence="1 2" key="1">
    <citation type="submission" date="2016-10" db="EMBL/GenBank/DDBJ databases">
        <title>Genome sequence of Rothia aeria strain JCM11412.</title>
        <authorList>
            <person name="Nambu T."/>
        </authorList>
    </citation>
    <scope>NUCLEOTIDE SEQUENCE [LARGE SCALE GENOMIC DNA]</scope>
    <source>
        <strain evidence="1 2">JCM 11412</strain>
    </source>
</reference>
<evidence type="ECO:0000313" key="1">
    <source>
        <dbReference type="EMBL" id="BAV86373.1"/>
    </source>
</evidence>
<dbReference type="EMBL" id="AP017895">
    <property type="protein sequence ID" value="BAV86373.1"/>
    <property type="molecule type" value="Genomic_DNA"/>
</dbReference>
<organism evidence="1 2">
    <name type="scientific">Rothia aeria</name>
    <dbReference type="NCBI Taxonomy" id="172042"/>
    <lineage>
        <taxon>Bacteria</taxon>
        <taxon>Bacillati</taxon>
        <taxon>Actinomycetota</taxon>
        <taxon>Actinomycetes</taxon>
        <taxon>Micrococcales</taxon>
        <taxon>Micrococcaceae</taxon>
        <taxon>Rothia</taxon>
    </lineage>
</organism>
<accession>A0A2Z5QVF5</accession>
<dbReference type="Proteomes" id="UP000250241">
    <property type="component" value="Chromosome"/>
</dbReference>
<keyword evidence="2" id="KW-1185">Reference proteome</keyword>
<gene>
    <name evidence="1" type="ORF">RA11412_0074</name>
</gene>
<proteinExistence type="predicted"/>
<dbReference type="Gene3D" id="3.30.1050.40">
    <property type="match status" value="1"/>
</dbReference>
<dbReference type="KEGG" id="raj:RA11412_0074"/>
<protein>
    <submittedName>
        <fullName evidence="1">Uncharacterized protein</fullName>
    </submittedName>
</protein>
<dbReference type="AlphaFoldDB" id="A0A2Z5QVF5"/>
<name>A0A2Z5QVF5_9MICC</name>
<evidence type="ECO:0000313" key="2">
    <source>
        <dbReference type="Proteomes" id="UP000250241"/>
    </source>
</evidence>